<protein>
    <submittedName>
        <fullName evidence="2">Uncharacterized protein</fullName>
    </submittedName>
</protein>
<accession>A0AAW0FLY1</accession>
<organism evidence="2 3">
    <name type="scientific">Cerrena zonata</name>
    <dbReference type="NCBI Taxonomy" id="2478898"/>
    <lineage>
        <taxon>Eukaryota</taxon>
        <taxon>Fungi</taxon>
        <taxon>Dikarya</taxon>
        <taxon>Basidiomycota</taxon>
        <taxon>Agaricomycotina</taxon>
        <taxon>Agaricomycetes</taxon>
        <taxon>Polyporales</taxon>
        <taxon>Cerrenaceae</taxon>
        <taxon>Cerrena</taxon>
    </lineage>
</organism>
<gene>
    <name evidence="2" type="ORF">QCA50_014428</name>
</gene>
<comment type="caution">
    <text evidence="2">The sequence shown here is derived from an EMBL/GenBank/DDBJ whole genome shotgun (WGS) entry which is preliminary data.</text>
</comment>
<keyword evidence="3" id="KW-1185">Reference proteome</keyword>
<sequence length="490" mass="54478">MQDPDYKNEEFEDSNVPADDTETLTGMGDADSVHEIELEGSVWEDVPNVNSAQPNEQRLHSPSPAPSSLSSRDSSIRKRRGRTQFIARPASTRRTLVKLRSNKGNSSPLVEIDPDRVKDAIATGTSNSFHYILDVFSNAMRFLRWPLAILCALWILSFALTKVADSIRTVFSPFCWIPGISSTPVCYIADISKPRWADYPKLTEVQSTTFEQLLDEAVGSSGLSLEVKKAEMATADLITLVKVSDLRSRDLIIVSLEDFVSDAKAIGRSLQKLNSKVSGALDSIIAVNDHALHTIEAQTAKSESVFSLIWPFGTKSDKVIAESFADSLNVASTQMERVILEAEVNLANLDRLERRLITLHDIVQRENVHISNERSELLAELWTILGGNKRRVRNLDGHLYLLRSIGQYRTRALAHVVATMQTVQVMSGDMEDLRERVNAPELVGDRIPPEVHIKSIQAGIDRLVTKRYQAGDREEAAIRQILGGADEPNL</sequence>
<feature type="region of interest" description="Disordered" evidence="1">
    <location>
        <begin position="1"/>
        <end position="83"/>
    </location>
</feature>
<proteinExistence type="predicted"/>
<reference evidence="2 3" key="1">
    <citation type="submission" date="2022-09" db="EMBL/GenBank/DDBJ databases">
        <authorList>
            <person name="Palmer J.M."/>
        </authorList>
    </citation>
    <scope>NUCLEOTIDE SEQUENCE [LARGE SCALE GENOMIC DNA]</scope>
    <source>
        <strain evidence="2 3">DSM 7382</strain>
    </source>
</reference>
<dbReference type="Proteomes" id="UP001385951">
    <property type="component" value="Unassembled WGS sequence"/>
</dbReference>
<dbReference type="AlphaFoldDB" id="A0AAW0FLY1"/>
<dbReference type="EMBL" id="JASBNA010000035">
    <property type="protein sequence ID" value="KAK7682628.1"/>
    <property type="molecule type" value="Genomic_DNA"/>
</dbReference>
<evidence type="ECO:0000256" key="1">
    <source>
        <dbReference type="SAM" id="MobiDB-lite"/>
    </source>
</evidence>
<evidence type="ECO:0000313" key="2">
    <source>
        <dbReference type="EMBL" id="KAK7682628.1"/>
    </source>
</evidence>
<name>A0AAW0FLY1_9APHY</name>
<evidence type="ECO:0000313" key="3">
    <source>
        <dbReference type="Proteomes" id="UP001385951"/>
    </source>
</evidence>